<accession>A0A166Y7Z0</accession>
<dbReference type="EMBL" id="LFIV01000008">
    <property type="protein sequence ID" value="KZL77345.1"/>
    <property type="molecule type" value="Genomic_DNA"/>
</dbReference>
<proteinExistence type="predicted"/>
<evidence type="ECO:0000313" key="3">
    <source>
        <dbReference type="Proteomes" id="UP000076552"/>
    </source>
</evidence>
<dbReference type="AlphaFoldDB" id="A0A166Y7Z0"/>
<dbReference type="Gene3D" id="3.40.50.620">
    <property type="entry name" value="HUPs"/>
    <property type="match status" value="1"/>
</dbReference>
<sequence>MTGQTADLGKYIAEHHIDCPRSTTSIGHCRIFDKENRPLLKRGQKNRVLLYPGCFNPPHLGHYNILRRAFEGSQDINVIAAIVLLLDDDSLEAKCEAKGQSLVLSRSERACLWRSDARVLPQWWIYDGSVRDWYWLREDLENAIAIDGFDFQFASVLGPDYISRFGSYLGWNWSCHETITSDAGRRSDLVKADGSLYTLPDGTRSETSRQAGAPQRATVKVCHLITEETVWVRFVPADAAPFDISATQIRELVENDTMSSDELCGKLQGLVLSPDMLTDMVLARPTY</sequence>
<reference evidence="2 3" key="1">
    <citation type="submission" date="2015-06" db="EMBL/GenBank/DDBJ databases">
        <title>Survival trade-offs in plant roots during colonization by closely related pathogenic and mutualistic fungi.</title>
        <authorList>
            <person name="Hacquard S."/>
            <person name="Kracher B."/>
            <person name="Hiruma K."/>
            <person name="Weinman A."/>
            <person name="Muench P."/>
            <person name="Garrido Oter R."/>
            <person name="Ver Loren van Themaat E."/>
            <person name="Dallerey J.-F."/>
            <person name="Damm U."/>
            <person name="Henrissat B."/>
            <person name="Lespinet O."/>
            <person name="Thon M."/>
            <person name="Kemen E."/>
            <person name="McHardy A.C."/>
            <person name="Schulze-Lefert P."/>
            <person name="O'Connell R.J."/>
        </authorList>
    </citation>
    <scope>NUCLEOTIDE SEQUENCE [LARGE SCALE GENOMIC DNA]</scope>
    <source>
        <strain evidence="2 3">0861</strain>
    </source>
</reference>
<dbReference type="Pfam" id="PF01467">
    <property type="entry name" value="CTP_transf_like"/>
    <property type="match status" value="1"/>
</dbReference>
<evidence type="ECO:0000259" key="1">
    <source>
        <dbReference type="Pfam" id="PF01467"/>
    </source>
</evidence>
<dbReference type="SUPFAM" id="SSF52374">
    <property type="entry name" value="Nucleotidylyl transferase"/>
    <property type="match status" value="1"/>
</dbReference>
<dbReference type="Proteomes" id="UP000076552">
    <property type="component" value="Unassembled WGS sequence"/>
</dbReference>
<evidence type="ECO:0000313" key="2">
    <source>
        <dbReference type="EMBL" id="KZL77345.1"/>
    </source>
</evidence>
<name>A0A166Y7Z0_9PEZI</name>
<dbReference type="InterPro" id="IPR014729">
    <property type="entry name" value="Rossmann-like_a/b/a_fold"/>
</dbReference>
<protein>
    <recommendedName>
        <fullName evidence="1">Cytidyltransferase-like domain-containing protein</fullName>
    </recommendedName>
</protein>
<keyword evidence="3" id="KW-1185">Reference proteome</keyword>
<gene>
    <name evidence="2" type="ORF">CT0861_02434</name>
</gene>
<feature type="domain" description="Cytidyltransferase-like" evidence="1">
    <location>
        <begin position="50"/>
        <end position="89"/>
    </location>
</feature>
<dbReference type="STRING" id="708197.A0A166Y7Z0"/>
<dbReference type="InterPro" id="IPR004821">
    <property type="entry name" value="Cyt_trans-like"/>
</dbReference>
<organism evidence="2 3">
    <name type="scientific">Colletotrichum tofieldiae</name>
    <dbReference type="NCBI Taxonomy" id="708197"/>
    <lineage>
        <taxon>Eukaryota</taxon>
        <taxon>Fungi</taxon>
        <taxon>Dikarya</taxon>
        <taxon>Ascomycota</taxon>
        <taxon>Pezizomycotina</taxon>
        <taxon>Sordariomycetes</taxon>
        <taxon>Hypocreomycetidae</taxon>
        <taxon>Glomerellales</taxon>
        <taxon>Glomerellaceae</taxon>
        <taxon>Colletotrichum</taxon>
        <taxon>Colletotrichum spaethianum species complex</taxon>
    </lineage>
</organism>
<dbReference type="GO" id="GO:0003824">
    <property type="term" value="F:catalytic activity"/>
    <property type="evidence" value="ECO:0007669"/>
    <property type="project" value="InterPro"/>
</dbReference>
<comment type="caution">
    <text evidence="2">The sequence shown here is derived from an EMBL/GenBank/DDBJ whole genome shotgun (WGS) entry which is preliminary data.</text>
</comment>